<dbReference type="InterPro" id="IPR029044">
    <property type="entry name" value="Nucleotide-diphossugar_trans"/>
</dbReference>
<dbReference type="InterPro" id="IPR025877">
    <property type="entry name" value="MobA-like_NTP_Trfase"/>
</dbReference>
<dbReference type="CDD" id="cd04182">
    <property type="entry name" value="GT_2_like_f"/>
    <property type="match status" value="1"/>
</dbReference>
<name>F0QVU0_VULM7</name>
<dbReference type="PANTHER" id="PTHR43777:SF1">
    <property type="entry name" value="MOLYBDENUM COFACTOR CYTIDYLYLTRANSFERASE"/>
    <property type="match status" value="1"/>
</dbReference>
<reference evidence="2 3" key="1">
    <citation type="journal article" date="2011" name="J. Bacteriol.">
        <title>Complete genome sequence of 'Vulcanisaeta moutnovskia' strain 768-28, a novel member of the hyperthermophilic crenarchaeal genus vulcanisaeta.</title>
        <authorList>
            <person name="Gumerov V.M."/>
            <person name="Mardanov A.V."/>
            <person name="Beletsky A.V."/>
            <person name="Prokofeva M.I."/>
            <person name="Bonch-Osmolovskaya E.A."/>
            <person name="Ravin N.V."/>
            <person name="Skryabin K.G."/>
        </authorList>
    </citation>
    <scope>NUCLEOTIDE SEQUENCE [LARGE SCALE GENOMIC DNA]</scope>
    <source>
        <strain evidence="2 3">768-28</strain>
    </source>
</reference>
<keyword evidence="3" id="KW-1185">Reference proteome</keyword>
<dbReference type="STRING" id="985053.VMUT_1913"/>
<proteinExistence type="predicted"/>
<dbReference type="Pfam" id="PF12804">
    <property type="entry name" value="NTP_transf_3"/>
    <property type="match status" value="1"/>
</dbReference>
<gene>
    <name evidence="2" type="ordered locus">VMUT_1913</name>
</gene>
<dbReference type="Gene3D" id="3.90.550.10">
    <property type="entry name" value="Spore Coat Polysaccharide Biosynthesis Protein SpsA, Chain A"/>
    <property type="match status" value="1"/>
</dbReference>
<dbReference type="SUPFAM" id="SSF53448">
    <property type="entry name" value="Nucleotide-diphospho-sugar transferases"/>
    <property type="match status" value="1"/>
</dbReference>
<sequence length="192" mass="21257">MRVGAVILAAGEGRRFGGNKLLVSINGEPAITRVLRAVEGLDRVVIVGAYVNDLLPYLRNEVVIYNLWYKDGMSTSIKLGIRFFQDYDAVFIVLADMPLITRETINKILNAYHEGCTAVIPTHNGVRGNPVLIHKSLFPDLMRLSGDVGAREILRHRADACTVECGPEVLVDIDTVNDLTKVLNTINTNRQQ</sequence>
<dbReference type="AlphaFoldDB" id="F0QVU0"/>
<dbReference type="RefSeq" id="WP_013605276.1">
    <property type="nucleotide sequence ID" value="NC_015151.1"/>
</dbReference>
<evidence type="ECO:0000313" key="3">
    <source>
        <dbReference type="Proteomes" id="UP000007485"/>
    </source>
</evidence>
<protein>
    <submittedName>
        <fullName evidence="2">UDP-N-acetylglucosamine pyrophosphorylase</fullName>
    </submittedName>
</protein>
<evidence type="ECO:0000313" key="2">
    <source>
        <dbReference type="EMBL" id="ADY02114.1"/>
    </source>
</evidence>
<dbReference type="OrthoDB" id="28434at2157"/>
<dbReference type="HOGENOM" id="CLU_061980_1_1_2"/>
<dbReference type="KEGG" id="vmo:VMUT_1913"/>
<dbReference type="Proteomes" id="UP000007485">
    <property type="component" value="Chromosome"/>
</dbReference>
<accession>F0QVU0</accession>
<dbReference type="GeneID" id="10289565"/>
<organism evidence="2 3">
    <name type="scientific">Vulcanisaeta moutnovskia (strain 768-28)</name>
    <dbReference type="NCBI Taxonomy" id="985053"/>
    <lineage>
        <taxon>Archaea</taxon>
        <taxon>Thermoproteota</taxon>
        <taxon>Thermoprotei</taxon>
        <taxon>Thermoproteales</taxon>
        <taxon>Thermoproteaceae</taxon>
        <taxon>Vulcanisaeta</taxon>
    </lineage>
</organism>
<dbReference type="PANTHER" id="PTHR43777">
    <property type="entry name" value="MOLYBDENUM COFACTOR CYTIDYLYLTRANSFERASE"/>
    <property type="match status" value="1"/>
</dbReference>
<feature type="domain" description="MobA-like NTP transferase" evidence="1">
    <location>
        <begin position="5"/>
        <end position="157"/>
    </location>
</feature>
<dbReference type="EMBL" id="CP002529">
    <property type="protein sequence ID" value="ADY02114.1"/>
    <property type="molecule type" value="Genomic_DNA"/>
</dbReference>
<dbReference type="GO" id="GO:0016779">
    <property type="term" value="F:nucleotidyltransferase activity"/>
    <property type="evidence" value="ECO:0007669"/>
    <property type="project" value="UniProtKB-ARBA"/>
</dbReference>
<dbReference type="eggNOG" id="arCOG01873">
    <property type="taxonomic scope" value="Archaea"/>
</dbReference>
<evidence type="ECO:0000259" key="1">
    <source>
        <dbReference type="Pfam" id="PF12804"/>
    </source>
</evidence>